<evidence type="ECO:0000313" key="2">
    <source>
        <dbReference type="EMBL" id="KAF9509565.1"/>
    </source>
</evidence>
<feature type="region of interest" description="Disordered" evidence="1">
    <location>
        <begin position="1"/>
        <end position="22"/>
    </location>
</feature>
<reference evidence="2" key="1">
    <citation type="journal article" date="2020" name="Nat. Commun.">
        <title>Large-scale genome sequencing of mycorrhizal fungi provides insights into the early evolution of symbiotic traits.</title>
        <authorList>
            <person name="Miyauchi S."/>
            <person name="Kiss E."/>
            <person name="Kuo A."/>
            <person name="Drula E."/>
            <person name="Kohler A."/>
            <person name="Sanchez-Garcia M."/>
            <person name="Morin E."/>
            <person name="Andreopoulos B."/>
            <person name="Barry K.W."/>
            <person name="Bonito G."/>
            <person name="Buee M."/>
            <person name="Carver A."/>
            <person name="Chen C."/>
            <person name="Cichocki N."/>
            <person name="Clum A."/>
            <person name="Culley D."/>
            <person name="Crous P.W."/>
            <person name="Fauchery L."/>
            <person name="Girlanda M."/>
            <person name="Hayes R.D."/>
            <person name="Keri Z."/>
            <person name="LaButti K."/>
            <person name="Lipzen A."/>
            <person name="Lombard V."/>
            <person name="Magnuson J."/>
            <person name="Maillard F."/>
            <person name="Murat C."/>
            <person name="Nolan M."/>
            <person name="Ohm R.A."/>
            <person name="Pangilinan J."/>
            <person name="Pereira M.F."/>
            <person name="Perotto S."/>
            <person name="Peter M."/>
            <person name="Pfister S."/>
            <person name="Riley R."/>
            <person name="Sitrit Y."/>
            <person name="Stielow J.B."/>
            <person name="Szollosi G."/>
            <person name="Zifcakova L."/>
            <person name="Stursova M."/>
            <person name="Spatafora J.W."/>
            <person name="Tedersoo L."/>
            <person name="Vaario L.M."/>
            <person name="Yamada A."/>
            <person name="Yan M."/>
            <person name="Wang P."/>
            <person name="Xu J."/>
            <person name="Bruns T."/>
            <person name="Baldrian P."/>
            <person name="Vilgalys R."/>
            <person name="Dunand C."/>
            <person name="Henrissat B."/>
            <person name="Grigoriev I.V."/>
            <person name="Hibbett D."/>
            <person name="Nagy L.G."/>
            <person name="Martin F.M."/>
        </authorList>
    </citation>
    <scope>NUCLEOTIDE SEQUENCE</scope>
    <source>
        <strain evidence="2">UP504</strain>
    </source>
</reference>
<accession>A0A9P6AQF9</accession>
<evidence type="ECO:0000256" key="1">
    <source>
        <dbReference type="SAM" id="MobiDB-lite"/>
    </source>
</evidence>
<comment type="caution">
    <text evidence="2">The sequence shown here is derived from an EMBL/GenBank/DDBJ whole genome shotgun (WGS) entry which is preliminary data.</text>
</comment>
<dbReference type="OrthoDB" id="2666777at2759"/>
<dbReference type="Pfam" id="PF18758">
    <property type="entry name" value="KDZ"/>
    <property type="match status" value="1"/>
</dbReference>
<protein>
    <submittedName>
        <fullName evidence="2">Uncharacterized protein</fullName>
    </submittedName>
</protein>
<sequence length="84" mass="9202">MKLAFSSPLNKEHDEASEVDIADYGDWVDEPAAEEDFVEHGMKVPVSAHDACHESFTVADEAHQKVSTAIFANTGLMALLCEHD</sequence>
<dbReference type="AlphaFoldDB" id="A0A9P6AQF9"/>
<gene>
    <name evidence="2" type="ORF">BS47DRAFT_1301331</name>
</gene>
<name>A0A9P6AQF9_9AGAM</name>
<keyword evidence="3" id="KW-1185">Reference proteome</keyword>
<dbReference type="EMBL" id="MU129033">
    <property type="protein sequence ID" value="KAF9509565.1"/>
    <property type="molecule type" value="Genomic_DNA"/>
</dbReference>
<evidence type="ECO:0000313" key="3">
    <source>
        <dbReference type="Proteomes" id="UP000886523"/>
    </source>
</evidence>
<proteinExistence type="predicted"/>
<dbReference type="InterPro" id="IPR040521">
    <property type="entry name" value="KDZ"/>
</dbReference>
<dbReference type="Proteomes" id="UP000886523">
    <property type="component" value="Unassembled WGS sequence"/>
</dbReference>
<organism evidence="2 3">
    <name type="scientific">Hydnum rufescens UP504</name>
    <dbReference type="NCBI Taxonomy" id="1448309"/>
    <lineage>
        <taxon>Eukaryota</taxon>
        <taxon>Fungi</taxon>
        <taxon>Dikarya</taxon>
        <taxon>Basidiomycota</taxon>
        <taxon>Agaricomycotina</taxon>
        <taxon>Agaricomycetes</taxon>
        <taxon>Cantharellales</taxon>
        <taxon>Hydnaceae</taxon>
        <taxon>Hydnum</taxon>
    </lineage>
</organism>